<dbReference type="GO" id="GO:0030694">
    <property type="term" value="C:bacterial-type flagellum basal body, rod"/>
    <property type="evidence" value="ECO:0007669"/>
    <property type="project" value="InterPro"/>
</dbReference>
<reference evidence="8" key="1">
    <citation type="submission" date="2020-08" db="EMBL/GenBank/DDBJ databases">
        <title>Genome public.</title>
        <authorList>
            <person name="Liu C."/>
            <person name="Sun Q."/>
        </authorList>
    </citation>
    <scope>NUCLEOTIDE SEQUENCE</scope>
    <source>
        <strain evidence="8">BX1005</strain>
    </source>
</reference>
<organism evidence="8 9">
    <name type="scientific">Roseburia zhanii</name>
    <dbReference type="NCBI Taxonomy" id="2763064"/>
    <lineage>
        <taxon>Bacteria</taxon>
        <taxon>Bacillati</taxon>
        <taxon>Bacillota</taxon>
        <taxon>Clostridia</taxon>
        <taxon>Lachnospirales</taxon>
        <taxon>Lachnospiraceae</taxon>
        <taxon>Roseburia</taxon>
    </lineage>
</organism>
<dbReference type="InterPro" id="IPR006300">
    <property type="entry name" value="FlgB"/>
</dbReference>
<dbReference type="PANTHER" id="PTHR30435">
    <property type="entry name" value="FLAGELLAR PROTEIN"/>
    <property type="match status" value="1"/>
</dbReference>
<comment type="caution">
    <text evidence="8">The sequence shown here is derived from an EMBL/GenBank/DDBJ whole genome shotgun (WGS) entry which is preliminary data.</text>
</comment>
<dbReference type="PROSITE" id="PS00588">
    <property type="entry name" value="FLAGELLA_BB_ROD"/>
    <property type="match status" value="1"/>
</dbReference>
<evidence type="ECO:0000256" key="5">
    <source>
        <dbReference type="ARBA" id="ARBA00024934"/>
    </source>
</evidence>
<dbReference type="AlphaFoldDB" id="A0A923LNY4"/>
<dbReference type="EMBL" id="JACOPH010000002">
    <property type="protein sequence ID" value="MBC5713296.1"/>
    <property type="molecule type" value="Genomic_DNA"/>
</dbReference>
<comment type="subcellular location">
    <subcellularLocation>
        <location evidence="1 6">Bacterial flagellum basal body</location>
    </subcellularLocation>
</comment>
<dbReference type="Pfam" id="PF00460">
    <property type="entry name" value="Flg_bb_rod"/>
    <property type="match status" value="1"/>
</dbReference>
<gene>
    <name evidence="8" type="primary">flgB</name>
    <name evidence="8" type="ORF">H8S17_03565</name>
</gene>
<dbReference type="GO" id="GO:0071978">
    <property type="term" value="P:bacterial-type flagellum-dependent swarming motility"/>
    <property type="evidence" value="ECO:0007669"/>
    <property type="project" value="TreeGrafter"/>
</dbReference>
<dbReference type="Proteomes" id="UP000606720">
    <property type="component" value="Unassembled WGS sequence"/>
</dbReference>
<proteinExistence type="inferred from homology"/>
<dbReference type="InterPro" id="IPR019776">
    <property type="entry name" value="Flagellar_basal_body_rod_CS"/>
</dbReference>
<keyword evidence="9" id="KW-1185">Reference proteome</keyword>
<feature type="domain" description="Flagellar basal body rod protein N-terminal" evidence="7">
    <location>
        <begin position="25"/>
        <end position="40"/>
    </location>
</feature>
<comment type="similarity">
    <text evidence="2 6">Belongs to the flagella basal body rod proteins family.</text>
</comment>
<keyword evidence="8" id="KW-0969">Cilium</keyword>
<evidence type="ECO:0000313" key="8">
    <source>
        <dbReference type="EMBL" id="MBC5713296.1"/>
    </source>
</evidence>
<comment type="subunit">
    <text evidence="6">The basal body constitutes a major portion of the flagellar organelle and consists of a number of rings mounted on a central rod.</text>
</comment>
<sequence>MFSSNIYSYVDVLNKAANASWLRGQTISNNISNADTPGYKRKDVDFESVLREELGNMKYITLDSKVEHADLNHLDVSTYVDSANYSYRIDKNNVDIDTENVELASEKIRYEALTDSMTQEFSRIKAAIG</sequence>
<dbReference type="RefSeq" id="WP_186866264.1">
    <property type="nucleotide sequence ID" value="NZ_JACOPH010000002.1"/>
</dbReference>
<evidence type="ECO:0000256" key="2">
    <source>
        <dbReference type="ARBA" id="ARBA00009677"/>
    </source>
</evidence>
<evidence type="ECO:0000259" key="7">
    <source>
        <dbReference type="Pfam" id="PF00460"/>
    </source>
</evidence>
<evidence type="ECO:0000256" key="4">
    <source>
        <dbReference type="ARBA" id="ARBA00023143"/>
    </source>
</evidence>
<protein>
    <recommendedName>
        <fullName evidence="3 6">Flagellar basal body rod protein FlgB</fullName>
    </recommendedName>
</protein>
<accession>A0A923LNY4</accession>
<evidence type="ECO:0000256" key="6">
    <source>
        <dbReference type="PIRNR" id="PIRNR002889"/>
    </source>
</evidence>
<dbReference type="InterPro" id="IPR001444">
    <property type="entry name" value="Flag_bb_rod_N"/>
</dbReference>
<dbReference type="PANTHER" id="PTHR30435:SF12">
    <property type="entry name" value="FLAGELLAR BASAL BODY ROD PROTEIN FLGB"/>
    <property type="match status" value="1"/>
</dbReference>
<evidence type="ECO:0000313" key="9">
    <source>
        <dbReference type="Proteomes" id="UP000606720"/>
    </source>
</evidence>
<evidence type="ECO:0000256" key="1">
    <source>
        <dbReference type="ARBA" id="ARBA00004117"/>
    </source>
</evidence>
<comment type="function">
    <text evidence="5 6">Structural component of flagellum, the bacterial motility apparatus. Part of the rod structure of flagellar basal body.</text>
</comment>
<keyword evidence="8" id="KW-0966">Cell projection</keyword>
<evidence type="ECO:0000256" key="3">
    <source>
        <dbReference type="ARBA" id="ARBA00014376"/>
    </source>
</evidence>
<dbReference type="NCBIfam" id="TIGR01396">
    <property type="entry name" value="FlgB"/>
    <property type="match status" value="1"/>
</dbReference>
<keyword evidence="4 6" id="KW-0975">Bacterial flagellum</keyword>
<dbReference type="PIRSF" id="PIRSF002889">
    <property type="entry name" value="Rod_FlgB"/>
    <property type="match status" value="1"/>
</dbReference>
<keyword evidence="8" id="KW-0282">Flagellum</keyword>
<name>A0A923LNY4_9FIRM</name>